<evidence type="ECO:0000259" key="8">
    <source>
        <dbReference type="Pfam" id="PF00535"/>
    </source>
</evidence>
<dbReference type="InterPro" id="IPR050256">
    <property type="entry name" value="Glycosyltransferase_2"/>
</dbReference>
<evidence type="ECO:0000256" key="2">
    <source>
        <dbReference type="ARBA" id="ARBA00022676"/>
    </source>
</evidence>
<dbReference type="PANTHER" id="PTHR48090">
    <property type="entry name" value="UNDECAPRENYL-PHOSPHATE 4-DEOXY-4-FORMAMIDO-L-ARABINOSE TRANSFERASE-RELATED"/>
    <property type="match status" value="1"/>
</dbReference>
<dbReference type="Gene3D" id="3.90.550.10">
    <property type="entry name" value="Spore Coat Polysaccharide Biosynthesis Protein SpsA, Chain A"/>
    <property type="match status" value="1"/>
</dbReference>
<evidence type="ECO:0000256" key="5">
    <source>
        <dbReference type="ARBA" id="ARBA00022985"/>
    </source>
</evidence>
<dbReference type="GO" id="GO:0009103">
    <property type="term" value="P:lipopolysaccharide biosynthetic process"/>
    <property type="evidence" value="ECO:0007669"/>
    <property type="project" value="UniProtKB-KW"/>
</dbReference>
<evidence type="ECO:0000256" key="3">
    <source>
        <dbReference type="ARBA" id="ARBA00022679"/>
    </source>
</evidence>
<keyword evidence="4" id="KW-0812">Transmembrane</keyword>
<keyword evidence="5" id="KW-0448">Lipopolysaccharide biosynthesis</keyword>
<organism evidence="9">
    <name type="scientific">marine metagenome</name>
    <dbReference type="NCBI Taxonomy" id="408172"/>
    <lineage>
        <taxon>unclassified sequences</taxon>
        <taxon>metagenomes</taxon>
        <taxon>ecological metagenomes</taxon>
    </lineage>
</organism>
<keyword evidence="1" id="KW-1003">Cell membrane</keyword>
<name>A0A382A767_9ZZZZ</name>
<evidence type="ECO:0000256" key="6">
    <source>
        <dbReference type="ARBA" id="ARBA00022989"/>
    </source>
</evidence>
<dbReference type="SUPFAM" id="SSF53448">
    <property type="entry name" value="Nucleotide-diphospho-sugar transferases"/>
    <property type="match status" value="1"/>
</dbReference>
<protein>
    <recommendedName>
        <fullName evidence="8">Glycosyltransferase 2-like domain-containing protein</fullName>
    </recommendedName>
</protein>
<dbReference type="EMBL" id="UINC01024196">
    <property type="protein sequence ID" value="SVA97366.1"/>
    <property type="molecule type" value="Genomic_DNA"/>
</dbReference>
<dbReference type="Pfam" id="PF00535">
    <property type="entry name" value="Glycos_transf_2"/>
    <property type="match status" value="1"/>
</dbReference>
<feature type="non-terminal residue" evidence="9">
    <location>
        <position position="68"/>
    </location>
</feature>
<dbReference type="GO" id="GO:0016757">
    <property type="term" value="F:glycosyltransferase activity"/>
    <property type="evidence" value="ECO:0007669"/>
    <property type="project" value="UniProtKB-KW"/>
</dbReference>
<sequence length="68" mass="7955">MISVIIPVFNEIGSLPELMDQLRKALHIYKKWEILFVDDGSTDGSTEFLNDLSRKDENVTLIQFHRNY</sequence>
<evidence type="ECO:0000256" key="7">
    <source>
        <dbReference type="ARBA" id="ARBA00023136"/>
    </source>
</evidence>
<dbReference type="InterPro" id="IPR029044">
    <property type="entry name" value="Nucleotide-diphossugar_trans"/>
</dbReference>
<evidence type="ECO:0000256" key="4">
    <source>
        <dbReference type="ARBA" id="ARBA00022692"/>
    </source>
</evidence>
<evidence type="ECO:0000313" key="9">
    <source>
        <dbReference type="EMBL" id="SVA97366.1"/>
    </source>
</evidence>
<dbReference type="AlphaFoldDB" id="A0A382A767"/>
<reference evidence="9" key="1">
    <citation type="submission" date="2018-05" db="EMBL/GenBank/DDBJ databases">
        <authorList>
            <person name="Lanie J.A."/>
            <person name="Ng W.-L."/>
            <person name="Kazmierczak K.M."/>
            <person name="Andrzejewski T.M."/>
            <person name="Davidsen T.M."/>
            <person name="Wayne K.J."/>
            <person name="Tettelin H."/>
            <person name="Glass J.I."/>
            <person name="Rusch D."/>
            <person name="Podicherti R."/>
            <person name="Tsui H.-C.T."/>
            <person name="Winkler M.E."/>
        </authorList>
    </citation>
    <scope>NUCLEOTIDE SEQUENCE</scope>
</reference>
<proteinExistence type="predicted"/>
<keyword evidence="3" id="KW-0808">Transferase</keyword>
<evidence type="ECO:0000256" key="1">
    <source>
        <dbReference type="ARBA" id="ARBA00022475"/>
    </source>
</evidence>
<dbReference type="PANTHER" id="PTHR48090:SF3">
    <property type="entry name" value="UNDECAPRENYL-PHOSPHATE 4-DEOXY-4-FORMAMIDO-L-ARABINOSE TRANSFERASE"/>
    <property type="match status" value="1"/>
</dbReference>
<keyword evidence="6" id="KW-1133">Transmembrane helix</keyword>
<dbReference type="GO" id="GO:0005886">
    <property type="term" value="C:plasma membrane"/>
    <property type="evidence" value="ECO:0007669"/>
    <property type="project" value="TreeGrafter"/>
</dbReference>
<feature type="domain" description="Glycosyltransferase 2-like" evidence="8">
    <location>
        <begin position="3"/>
        <end position="67"/>
    </location>
</feature>
<accession>A0A382A767</accession>
<keyword evidence="2" id="KW-0328">Glycosyltransferase</keyword>
<dbReference type="InterPro" id="IPR001173">
    <property type="entry name" value="Glyco_trans_2-like"/>
</dbReference>
<keyword evidence="7" id="KW-0472">Membrane</keyword>
<gene>
    <name evidence="9" type="ORF">METZ01_LOCUS150220</name>
</gene>